<evidence type="ECO:0000313" key="2">
    <source>
        <dbReference type="Proteomes" id="UP000063964"/>
    </source>
</evidence>
<dbReference type="AlphaFoldDB" id="A0A109W601"/>
<organism evidence="1 2">
    <name type="scientific">Desulfomicrobium orale DSM 12838</name>
    <dbReference type="NCBI Taxonomy" id="888061"/>
    <lineage>
        <taxon>Bacteria</taxon>
        <taxon>Pseudomonadati</taxon>
        <taxon>Thermodesulfobacteriota</taxon>
        <taxon>Desulfovibrionia</taxon>
        <taxon>Desulfovibrionales</taxon>
        <taxon>Desulfomicrobiaceae</taxon>
        <taxon>Desulfomicrobium</taxon>
    </lineage>
</organism>
<protein>
    <submittedName>
        <fullName evidence="1">Uncharacterized protein</fullName>
    </submittedName>
</protein>
<dbReference type="EMBL" id="CP014230">
    <property type="protein sequence ID" value="AMD92941.1"/>
    <property type="molecule type" value="Genomic_DNA"/>
</dbReference>
<dbReference type="STRING" id="888061.AXF15_07370"/>
<evidence type="ECO:0000313" key="1">
    <source>
        <dbReference type="EMBL" id="AMD92941.1"/>
    </source>
</evidence>
<reference evidence="2" key="1">
    <citation type="submission" date="2016-02" db="EMBL/GenBank/DDBJ databases">
        <authorList>
            <person name="Holder M.E."/>
            <person name="Ajami N.J."/>
            <person name="Petrosino J.F."/>
        </authorList>
    </citation>
    <scope>NUCLEOTIDE SEQUENCE [LARGE SCALE GENOMIC DNA]</scope>
    <source>
        <strain evidence="2">DSM 12838</strain>
    </source>
</reference>
<proteinExistence type="predicted"/>
<name>A0A109W601_9BACT</name>
<gene>
    <name evidence="1" type="ORF">AXF15_07370</name>
</gene>
<keyword evidence="2" id="KW-1185">Reference proteome</keyword>
<dbReference type="Proteomes" id="UP000063964">
    <property type="component" value="Chromosome"/>
</dbReference>
<sequence>MRKPTSLTAEHEAQKRAIYEKMSPRRRKFIDRIGFDRWDPFAEPKDPIEWRTDGTQRTTQQLVREYLQNHAPENYSNAYGQGVLEMCLGMVNGDERYVAMYEFSLWYAGELKKHNIDIKDYKP</sequence>
<dbReference type="KEGG" id="doa:AXF15_07370"/>
<dbReference type="RefSeq" id="WP_066605424.1">
    <property type="nucleotide sequence ID" value="NZ_CP014230.1"/>
</dbReference>
<dbReference type="OrthoDB" id="5456715at2"/>
<accession>A0A109W601</accession>